<dbReference type="InterPro" id="IPR051259">
    <property type="entry name" value="rRNA_Methyltransferase"/>
</dbReference>
<evidence type="ECO:0000259" key="4">
    <source>
        <dbReference type="SMART" id="SM00967"/>
    </source>
</evidence>
<reference evidence="5" key="1">
    <citation type="journal article" date="2020" name="Appl. Environ. Microbiol.">
        <title>Medium-Chain Fatty Acid Synthesis by 'Candidatus Weimeria bifida' gen. nov., sp. nov., and 'Candidatus Pseudoramibacter fermentans' sp. nov.</title>
        <authorList>
            <person name="Scarborough M.J."/>
            <person name="Myers K.S."/>
            <person name="Donohue T.J."/>
            <person name="Noguera D.R."/>
        </authorList>
    </citation>
    <scope>NUCLEOTIDE SEQUENCE</scope>
    <source>
        <strain evidence="5">EUB1.1</strain>
    </source>
</reference>
<dbReference type="GO" id="GO:0008173">
    <property type="term" value="F:RNA methyltransferase activity"/>
    <property type="evidence" value="ECO:0007669"/>
    <property type="project" value="InterPro"/>
</dbReference>
<dbReference type="AlphaFoldDB" id="A0A6L5GS76"/>
<evidence type="ECO:0000256" key="2">
    <source>
        <dbReference type="ARBA" id="ARBA00022603"/>
    </source>
</evidence>
<dbReference type="InterPro" id="IPR029028">
    <property type="entry name" value="Alpha/beta_knot_MTases"/>
</dbReference>
<dbReference type="InterPro" id="IPR029026">
    <property type="entry name" value="tRNA_m1G_MTases_N"/>
</dbReference>
<organism evidence="5 6">
    <name type="scientific">Candidatus Pseudoramibacter fermentans</name>
    <dbReference type="NCBI Taxonomy" id="2594427"/>
    <lineage>
        <taxon>Bacteria</taxon>
        <taxon>Bacillati</taxon>
        <taxon>Bacillota</taxon>
        <taxon>Clostridia</taxon>
        <taxon>Eubacteriales</taxon>
        <taxon>Eubacteriaceae</taxon>
        <taxon>Pseudoramibacter</taxon>
    </lineage>
</organism>
<dbReference type="PANTHER" id="PTHR43191:SF2">
    <property type="entry name" value="RRNA METHYLTRANSFERASE 3, MITOCHONDRIAL"/>
    <property type="match status" value="1"/>
</dbReference>
<evidence type="ECO:0000256" key="3">
    <source>
        <dbReference type="ARBA" id="ARBA00022679"/>
    </source>
</evidence>
<dbReference type="Pfam" id="PF00588">
    <property type="entry name" value="SpoU_methylase"/>
    <property type="match status" value="1"/>
</dbReference>
<protein>
    <submittedName>
        <fullName evidence="5">RNA methyltransferase</fullName>
    </submittedName>
</protein>
<dbReference type="InterPro" id="IPR013123">
    <property type="entry name" value="SpoU_subst-bd"/>
</dbReference>
<dbReference type="SUPFAM" id="SSF75217">
    <property type="entry name" value="alpha/beta knot"/>
    <property type="match status" value="1"/>
</dbReference>
<keyword evidence="2 5" id="KW-0489">Methyltransferase</keyword>
<dbReference type="Proteomes" id="UP000473648">
    <property type="component" value="Unassembled WGS sequence"/>
</dbReference>
<name>A0A6L5GS76_9FIRM</name>
<evidence type="ECO:0000313" key="5">
    <source>
        <dbReference type="EMBL" id="MQM72912.1"/>
    </source>
</evidence>
<dbReference type="SMART" id="SM00967">
    <property type="entry name" value="SpoU_sub_bind"/>
    <property type="match status" value="1"/>
</dbReference>
<dbReference type="Pfam" id="PF22435">
    <property type="entry name" value="MRM3-like_sub_bind"/>
    <property type="match status" value="1"/>
</dbReference>
<evidence type="ECO:0000313" key="6">
    <source>
        <dbReference type="Proteomes" id="UP000473648"/>
    </source>
</evidence>
<dbReference type="Gene3D" id="3.30.1330.30">
    <property type="match status" value="1"/>
</dbReference>
<dbReference type="GO" id="GO:0032259">
    <property type="term" value="P:methylation"/>
    <property type="evidence" value="ECO:0007669"/>
    <property type="project" value="UniProtKB-KW"/>
</dbReference>
<gene>
    <name evidence="5" type="ORF">FRC53_05730</name>
</gene>
<dbReference type="GO" id="GO:0006396">
    <property type="term" value="P:RNA processing"/>
    <property type="evidence" value="ECO:0007669"/>
    <property type="project" value="InterPro"/>
</dbReference>
<dbReference type="EMBL" id="VOGB01000004">
    <property type="protein sequence ID" value="MQM72912.1"/>
    <property type="molecule type" value="Genomic_DNA"/>
</dbReference>
<dbReference type="SUPFAM" id="SSF55315">
    <property type="entry name" value="L30e-like"/>
    <property type="match status" value="1"/>
</dbReference>
<keyword evidence="6" id="KW-1185">Reference proteome</keyword>
<dbReference type="InterPro" id="IPR001537">
    <property type="entry name" value="SpoU_MeTrfase"/>
</dbReference>
<dbReference type="CDD" id="cd18095">
    <property type="entry name" value="SpoU-like_rRNA-MTase"/>
    <property type="match status" value="1"/>
</dbReference>
<evidence type="ECO:0000256" key="1">
    <source>
        <dbReference type="ARBA" id="ARBA00007228"/>
    </source>
</evidence>
<dbReference type="InterPro" id="IPR029064">
    <property type="entry name" value="Ribosomal_eL30-like_sf"/>
</dbReference>
<dbReference type="GO" id="GO:0003723">
    <property type="term" value="F:RNA binding"/>
    <property type="evidence" value="ECO:0007669"/>
    <property type="project" value="InterPro"/>
</dbReference>
<dbReference type="Gene3D" id="3.40.1280.10">
    <property type="match status" value="1"/>
</dbReference>
<comment type="similarity">
    <text evidence="1">Belongs to the class IV-like SAM-binding methyltransferase superfamily. RNA methyltransferase TrmH family.</text>
</comment>
<sequence length="260" mass="29396">MVIQSKQNRKIKQIRKLFSHKGRETEKCFVFEGKKLFEEALKSAVPLVGILVARRFMDTNRHQLDAISSEIPVEVVEDHIYDQLSRQKHPEGILCIAKYFDAQIDLKRSQHLLLLDELADPGNLGTIIRTADGVGFDGIICSDQTVDFYNDKVIRATMGSFFHIPIYKTDRFEAFIQKLKQNNFFVCATSLNGNLSQESPMPHHSKNALILGNESHGVRPQIEAICDFSWKLPIYGKAESLNVAVAAGIMMYLTVIGDKK</sequence>
<dbReference type="PANTHER" id="PTHR43191">
    <property type="entry name" value="RRNA METHYLTRANSFERASE 3"/>
    <property type="match status" value="1"/>
</dbReference>
<proteinExistence type="inferred from homology"/>
<keyword evidence="3" id="KW-0808">Transferase</keyword>
<dbReference type="InterPro" id="IPR053888">
    <property type="entry name" value="MRM3-like_sub_bind"/>
</dbReference>
<accession>A0A6L5GS76</accession>
<comment type="caution">
    <text evidence="5">The sequence shown here is derived from an EMBL/GenBank/DDBJ whole genome shotgun (WGS) entry which is preliminary data.</text>
</comment>
<feature type="domain" description="RNA 2-O ribose methyltransferase substrate binding" evidence="4">
    <location>
        <begin position="30"/>
        <end position="103"/>
    </location>
</feature>
<dbReference type="GO" id="GO:0005737">
    <property type="term" value="C:cytoplasm"/>
    <property type="evidence" value="ECO:0007669"/>
    <property type="project" value="UniProtKB-ARBA"/>
</dbReference>